<keyword evidence="1" id="KW-0472">Membrane</keyword>
<keyword evidence="1" id="KW-1133">Transmembrane helix</keyword>
<proteinExistence type="predicted"/>
<gene>
    <name evidence="2" type="ORF">KCX74_16095</name>
</gene>
<sequence>MLMVSTIPKGYDLKAFELIEHLLAGDSHLSILVSLLLEVGVLVPVICGIKQQLY</sequence>
<dbReference type="AlphaFoldDB" id="A0A941ICM7"/>
<reference evidence="2" key="1">
    <citation type="submission" date="2021-04" db="EMBL/GenBank/DDBJ databases">
        <title>Isolation and polyphasic classification of algal microorganism.</title>
        <authorList>
            <person name="Wang S."/>
        </authorList>
    </citation>
    <scope>NUCLEOTIDE SEQUENCE</scope>
    <source>
        <strain evidence="2">720a</strain>
    </source>
</reference>
<evidence type="ECO:0000313" key="3">
    <source>
        <dbReference type="Proteomes" id="UP000675284"/>
    </source>
</evidence>
<evidence type="ECO:0000256" key="1">
    <source>
        <dbReference type="SAM" id="Phobius"/>
    </source>
</evidence>
<dbReference type="EMBL" id="JAGSOT010000059">
    <property type="protein sequence ID" value="MBR7797552.1"/>
    <property type="molecule type" value="Genomic_DNA"/>
</dbReference>
<feature type="transmembrane region" description="Helical" evidence="1">
    <location>
        <begin position="29"/>
        <end position="49"/>
    </location>
</feature>
<comment type="caution">
    <text evidence="2">The sequence shown here is derived from an EMBL/GenBank/DDBJ whole genome shotgun (WGS) entry which is preliminary data.</text>
</comment>
<keyword evidence="1" id="KW-0812">Transmembrane</keyword>
<dbReference type="Proteomes" id="UP000675284">
    <property type="component" value="Unassembled WGS sequence"/>
</dbReference>
<organism evidence="2 3">
    <name type="scientific">Virgibacillus salarius</name>
    <dbReference type="NCBI Taxonomy" id="447199"/>
    <lineage>
        <taxon>Bacteria</taxon>
        <taxon>Bacillati</taxon>
        <taxon>Bacillota</taxon>
        <taxon>Bacilli</taxon>
        <taxon>Bacillales</taxon>
        <taxon>Bacillaceae</taxon>
        <taxon>Virgibacillus</taxon>
    </lineage>
</organism>
<keyword evidence="3" id="KW-1185">Reference proteome</keyword>
<name>A0A941ICM7_9BACI</name>
<protein>
    <submittedName>
        <fullName evidence="2">Uncharacterized protein</fullName>
    </submittedName>
</protein>
<dbReference type="RefSeq" id="WP_162986351.1">
    <property type="nucleotide sequence ID" value="NZ_BAAACY010000149.1"/>
</dbReference>
<evidence type="ECO:0000313" key="2">
    <source>
        <dbReference type="EMBL" id="MBR7797552.1"/>
    </source>
</evidence>
<accession>A0A941ICM7</accession>